<dbReference type="Pfam" id="PF07238">
    <property type="entry name" value="PilZ"/>
    <property type="match status" value="1"/>
</dbReference>
<feature type="domain" description="PilZ" evidence="1">
    <location>
        <begin position="94"/>
        <end position="195"/>
    </location>
</feature>
<dbReference type="InterPro" id="IPR009875">
    <property type="entry name" value="PilZ_domain"/>
</dbReference>
<proteinExistence type="predicted"/>
<sequence length="206" mass="23143">MQIKLAQLLNPDSRLEVVFNWNSKPHTCHALRVSGDLVVISVPEPVDTGAEACVFFTGSGGYYSFRACTVRSESLPSGSYRVVLRRTGGPDRIQRRRYYRLKILLDAVVQAGGSIFPVRIKDISGGGVLTASKTPLPEGRELKLCIDLRSFGSVWAHARITRAGETEEQTYRYEYGLVFTGIDEKDREKIIKFIFSEQRRLLEKGV</sequence>
<name>A0A8A0RQS1_9FIRM</name>
<dbReference type="Proteomes" id="UP000662904">
    <property type="component" value="Chromosome"/>
</dbReference>
<accession>A0A8A0RQS1</accession>
<organism evidence="2 3">
    <name type="scientific">Koleobacter methoxysyntrophicus</name>
    <dbReference type="NCBI Taxonomy" id="2751313"/>
    <lineage>
        <taxon>Bacteria</taxon>
        <taxon>Bacillati</taxon>
        <taxon>Bacillota</taxon>
        <taxon>Clostridia</taxon>
        <taxon>Koleobacterales</taxon>
        <taxon>Koleobacteraceae</taxon>
        <taxon>Koleobacter</taxon>
    </lineage>
</organism>
<keyword evidence="2" id="KW-0969">Cilium</keyword>
<evidence type="ECO:0000259" key="1">
    <source>
        <dbReference type="Pfam" id="PF07238"/>
    </source>
</evidence>
<protein>
    <submittedName>
        <fullName evidence="2">Flagellar brake protein YcgR</fullName>
    </submittedName>
</protein>
<dbReference type="EMBL" id="CP059066">
    <property type="protein sequence ID" value="QSQ10613.1"/>
    <property type="molecule type" value="Genomic_DNA"/>
</dbReference>
<keyword evidence="2" id="KW-0966">Cell projection</keyword>
<dbReference type="GO" id="GO:0035438">
    <property type="term" value="F:cyclic-di-GMP binding"/>
    <property type="evidence" value="ECO:0007669"/>
    <property type="project" value="InterPro"/>
</dbReference>
<dbReference type="KEGG" id="kme:H0A61_03023"/>
<dbReference type="SUPFAM" id="SSF141371">
    <property type="entry name" value="PilZ domain-like"/>
    <property type="match status" value="1"/>
</dbReference>
<dbReference type="AlphaFoldDB" id="A0A8A0RQS1"/>
<keyword evidence="3" id="KW-1185">Reference proteome</keyword>
<reference evidence="2" key="1">
    <citation type="submission" date="2020-07" db="EMBL/GenBank/DDBJ databases">
        <title>Koleobacter methoxysyntrophicus gen. nov., sp. nov., a novel anaerobic bacterium isolated from deep subsurface oil field and proposal of Koleobacterales ord. nov. in the phylum Firmicutes.</title>
        <authorList>
            <person name="Sakamoto S."/>
            <person name="Tamaki H."/>
        </authorList>
    </citation>
    <scope>NUCLEOTIDE SEQUENCE</scope>
    <source>
        <strain evidence="2">NRmbB1</strain>
    </source>
</reference>
<gene>
    <name evidence="2" type="primary">ycgR_2</name>
    <name evidence="2" type="ORF">H0A61_03023</name>
</gene>
<keyword evidence="2" id="KW-0282">Flagellum</keyword>
<evidence type="ECO:0000313" key="2">
    <source>
        <dbReference type="EMBL" id="QSQ10613.1"/>
    </source>
</evidence>
<dbReference type="Gene3D" id="2.40.10.220">
    <property type="entry name" value="predicted glycosyltransferase like domains"/>
    <property type="match status" value="1"/>
</dbReference>
<evidence type="ECO:0000313" key="3">
    <source>
        <dbReference type="Proteomes" id="UP000662904"/>
    </source>
</evidence>